<keyword evidence="2" id="KW-1185">Reference proteome</keyword>
<organism evidence="1 2">
    <name type="scientific">Diphasiastrum complanatum</name>
    <name type="common">Issler's clubmoss</name>
    <name type="synonym">Lycopodium complanatum</name>
    <dbReference type="NCBI Taxonomy" id="34168"/>
    <lineage>
        <taxon>Eukaryota</taxon>
        <taxon>Viridiplantae</taxon>
        <taxon>Streptophyta</taxon>
        <taxon>Embryophyta</taxon>
        <taxon>Tracheophyta</taxon>
        <taxon>Lycopodiopsida</taxon>
        <taxon>Lycopodiales</taxon>
        <taxon>Lycopodiaceae</taxon>
        <taxon>Lycopodioideae</taxon>
        <taxon>Diphasiastrum</taxon>
    </lineage>
</organism>
<evidence type="ECO:0000313" key="2">
    <source>
        <dbReference type="Proteomes" id="UP001162992"/>
    </source>
</evidence>
<reference evidence="2" key="1">
    <citation type="journal article" date="2024" name="Proc. Natl. Acad. Sci. U.S.A.">
        <title>Extraordinary preservation of gene collinearity over three hundred million years revealed in homosporous lycophytes.</title>
        <authorList>
            <person name="Li C."/>
            <person name="Wickell D."/>
            <person name="Kuo L.Y."/>
            <person name="Chen X."/>
            <person name="Nie B."/>
            <person name="Liao X."/>
            <person name="Peng D."/>
            <person name="Ji J."/>
            <person name="Jenkins J."/>
            <person name="Williams M."/>
            <person name="Shu S."/>
            <person name="Plott C."/>
            <person name="Barry K."/>
            <person name="Rajasekar S."/>
            <person name="Grimwood J."/>
            <person name="Han X."/>
            <person name="Sun S."/>
            <person name="Hou Z."/>
            <person name="He W."/>
            <person name="Dai G."/>
            <person name="Sun C."/>
            <person name="Schmutz J."/>
            <person name="Leebens-Mack J.H."/>
            <person name="Li F.W."/>
            <person name="Wang L."/>
        </authorList>
    </citation>
    <scope>NUCLEOTIDE SEQUENCE [LARGE SCALE GENOMIC DNA]</scope>
    <source>
        <strain evidence="2">cv. PW_Plant_1</strain>
    </source>
</reference>
<dbReference type="EMBL" id="CM055098">
    <property type="protein sequence ID" value="KAJ7548836.1"/>
    <property type="molecule type" value="Genomic_DNA"/>
</dbReference>
<sequence>MAVSSLSFNCLSHLSSKANLVAHDYCRSVVSSEIEFSLPRRSIAPVAVAASSVKKQQGDAEIQPRFDCRNKLVALAAATATGISLLSYIEYSAAVIPQISTSYFTPVDVTVAVYVPNDLPSRLGFWVPPPPGKDVGVTDFQAEMCPAWQPSQLEMVVPNEVRPKSFPRQGNQWLALYLGPDAHITDSEEPHPANNAGAKRNLVILSTQNPPKADSSIHSELIIAEPNSDRGHLKSAATIQDLLSILSRQRGFLSCFNL</sequence>
<protein>
    <submittedName>
        <fullName evidence="1">Uncharacterized protein</fullName>
    </submittedName>
</protein>
<dbReference type="Proteomes" id="UP001162992">
    <property type="component" value="Chromosome 7"/>
</dbReference>
<name>A0ACC2D3J8_DIPCM</name>
<accession>A0ACC2D3J8</accession>
<comment type="caution">
    <text evidence="1">The sequence shown here is derived from an EMBL/GenBank/DDBJ whole genome shotgun (WGS) entry which is preliminary data.</text>
</comment>
<proteinExistence type="predicted"/>
<gene>
    <name evidence="1" type="ORF">O6H91_07G029300</name>
</gene>
<evidence type="ECO:0000313" key="1">
    <source>
        <dbReference type="EMBL" id="KAJ7548836.1"/>
    </source>
</evidence>